<feature type="domain" description="Aldehyde dehydrogenase" evidence="4">
    <location>
        <begin position="1"/>
        <end position="333"/>
    </location>
</feature>
<sequence>MLLKLADLVAADADALALTESLDNGMPLMMAKMGGVMGAVGMLRYFAGWATKLGGETITPSWPGEWLGYTRREAVGVVGAITPWNFPLVMAVGKLAAALAAGCTVVLKPAEQAPLSAMRLARLIAEAGFPAGVVNIVTGYGHQAGAALVAHPGVDKISFTGSTLVGQQILRESAATMKRVTLELGGKSPTFIFGDADLERAIPAAAMGIFGNAGQVCAAGSRLFVHASVFDRVAEGLTARAQTLRVGPGTDPATEMGPLISARQRDRVASYIEAGREAGVSLLAGGNTKGDAGYFIEPTILLEPGADLSVTREEIFGPVLCLMRFGDEDLDAIAARGNDLAIRAVLGHLDP</sequence>
<dbReference type="PANTHER" id="PTHR11699">
    <property type="entry name" value="ALDEHYDE DEHYDROGENASE-RELATED"/>
    <property type="match status" value="1"/>
</dbReference>
<organism evidence="5 6">
    <name type="scientific">Pararhodobacter zhoushanensis</name>
    <dbReference type="NCBI Taxonomy" id="2479545"/>
    <lineage>
        <taxon>Bacteria</taxon>
        <taxon>Pseudomonadati</taxon>
        <taxon>Pseudomonadota</taxon>
        <taxon>Alphaproteobacteria</taxon>
        <taxon>Rhodobacterales</taxon>
        <taxon>Paracoccaceae</taxon>
        <taxon>Pararhodobacter</taxon>
    </lineage>
</organism>
<protein>
    <submittedName>
        <fullName evidence="5">Aldehyde dehydrogenase family protein</fullName>
    </submittedName>
</protein>
<dbReference type="PROSITE" id="PS00687">
    <property type="entry name" value="ALDEHYDE_DEHYDR_GLU"/>
    <property type="match status" value="1"/>
</dbReference>
<feature type="active site" evidence="2">
    <location>
        <position position="183"/>
    </location>
</feature>
<dbReference type="Proteomes" id="UP001208938">
    <property type="component" value="Unassembled WGS sequence"/>
</dbReference>
<comment type="caution">
    <text evidence="5">The sequence shown here is derived from an EMBL/GenBank/DDBJ whole genome shotgun (WGS) entry which is preliminary data.</text>
</comment>
<dbReference type="InterPro" id="IPR029510">
    <property type="entry name" value="Ald_DH_CS_GLU"/>
</dbReference>
<proteinExistence type="inferred from homology"/>
<comment type="similarity">
    <text evidence="3">Belongs to the aldehyde dehydrogenase family.</text>
</comment>
<dbReference type="EMBL" id="JAPDFL010000001">
    <property type="protein sequence ID" value="MCW1931412.1"/>
    <property type="molecule type" value="Genomic_DNA"/>
</dbReference>
<keyword evidence="6" id="KW-1185">Reference proteome</keyword>
<reference evidence="5 6" key="1">
    <citation type="submission" date="2022-10" db="EMBL/GenBank/DDBJ databases">
        <title>Pararhodobacter sp. nov., isolated from marine algae.</title>
        <authorList>
            <person name="Choi B.J."/>
            <person name="Kim J.M."/>
            <person name="Lee J.K."/>
            <person name="Choi D.G."/>
            <person name="Jeon C.O."/>
        </authorList>
    </citation>
    <scope>NUCLEOTIDE SEQUENCE [LARGE SCALE GENOMIC DNA]</scope>
    <source>
        <strain evidence="5 6">ZQ420</strain>
    </source>
</reference>
<evidence type="ECO:0000259" key="4">
    <source>
        <dbReference type="Pfam" id="PF00171"/>
    </source>
</evidence>
<dbReference type="Gene3D" id="3.40.605.10">
    <property type="entry name" value="Aldehyde Dehydrogenase, Chain A, domain 1"/>
    <property type="match status" value="1"/>
</dbReference>
<gene>
    <name evidence="5" type="ORF">OKW52_03820</name>
</gene>
<evidence type="ECO:0000256" key="1">
    <source>
        <dbReference type="ARBA" id="ARBA00023002"/>
    </source>
</evidence>
<dbReference type="Gene3D" id="3.40.309.10">
    <property type="entry name" value="Aldehyde Dehydrogenase, Chain A, domain 2"/>
    <property type="match status" value="1"/>
</dbReference>
<accession>A0ABT3GV43</accession>
<dbReference type="PROSITE" id="PS00070">
    <property type="entry name" value="ALDEHYDE_DEHYDR_CYS"/>
    <property type="match status" value="1"/>
</dbReference>
<dbReference type="InterPro" id="IPR016161">
    <property type="entry name" value="Ald_DH/histidinol_DH"/>
</dbReference>
<evidence type="ECO:0000256" key="3">
    <source>
        <dbReference type="RuleBase" id="RU003345"/>
    </source>
</evidence>
<dbReference type="InterPro" id="IPR016162">
    <property type="entry name" value="Ald_DH_N"/>
</dbReference>
<dbReference type="InterPro" id="IPR016163">
    <property type="entry name" value="Ald_DH_C"/>
</dbReference>
<evidence type="ECO:0000313" key="6">
    <source>
        <dbReference type="Proteomes" id="UP001208938"/>
    </source>
</evidence>
<name>A0ABT3GV43_9RHOB</name>
<dbReference type="InterPro" id="IPR016160">
    <property type="entry name" value="Ald_DH_CS_CYS"/>
</dbReference>
<evidence type="ECO:0000313" key="5">
    <source>
        <dbReference type="EMBL" id="MCW1931412.1"/>
    </source>
</evidence>
<evidence type="ECO:0000256" key="2">
    <source>
        <dbReference type="PROSITE-ProRule" id="PRU10007"/>
    </source>
</evidence>
<dbReference type="Pfam" id="PF00171">
    <property type="entry name" value="Aldedh"/>
    <property type="match status" value="1"/>
</dbReference>
<dbReference type="RefSeq" id="WP_264504526.1">
    <property type="nucleotide sequence ID" value="NZ_JAPDFL010000001.1"/>
</dbReference>
<keyword evidence="1 3" id="KW-0560">Oxidoreductase</keyword>
<dbReference type="SUPFAM" id="SSF53720">
    <property type="entry name" value="ALDH-like"/>
    <property type="match status" value="1"/>
</dbReference>
<dbReference type="InterPro" id="IPR015590">
    <property type="entry name" value="Aldehyde_DH_dom"/>
</dbReference>